<dbReference type="EMBL" id="CDMZ01001950">
    <property type="protein sequence ID" value="CEM39723.1"/>
    <property type="molecule type" value="Genomic_DNA"/>
</dbReference>
<name>A0A0G4H7J6_9ALVE</name>
<feature type="signal peptide" evidence="2">
    <location>
        <begin position="1"/>
        <end position="25"/>
    </location>
</feature>
<evidence type="ECO:0000256" key="2">
    <source>
        <dbReference type="SAM" id="SignalP"/>
    </source>
</evidence>
<feature type="chain" id="PRO_5005191526" description="SRCR domain-containing protein" evidence="2">
    <location>
        <begin position="26"/>
        <end position="377"/>
    </location>
</feature>
<dbReference type="Gene3D" id="2.130.10.30">
    <property type="entry name" value="Regulator of chromosome condensation 1/beta-lactamase-inhibitor protein II"/>
    <property type="match status" value="2"/>
</dbReference>
<evidence type="ECO:0000256" key="1">
    <source>
        <dbReference type="SAM" id="MobiDB-lite"/>
    </source>
</evidence>
<gene>
    <name evidence="3" type="ORF">Cvel_24989</name>
</gene>
<reference evidence="3" key="1">
    <citation type="submission" date="2014-11" db="EMBL/GenBank/DDBJ databases">
        <authorList>
            <person name="Otto D Thomas"/>
            <person name="Naeem Raeece"/>
        </authorList>
    </citation>
    <scope>NUCLEOTIDE SEQUENCE</scope>
</reference>
<sequence length="377" mass="37943">MFPSRSLTRQTALLVLSVLVPSASATLGTSCCGDNFCCSIMSDNSVSCWGGNSFSAPSGSFQYLTCDGKAGIAVSEDLTISNCFGTSGYGAEGCTTGAKIIDASVGFWGGCRINDGGALTCWGKDTVYGYNSRPTASECSSLGLSDCSAVSTTLSPPSGNFKTVACGGKRAGHFCCAVAADPGPVSCFGAGSESYTPSTSVTNVHQLSCGYNFCCAVLGDGSGSCFGDLDQSDSSGSDLPSTLQGDFAQVACGSYACYFLATDGSMSAYGRVFSRSVGPVPSGTDTTALPSSSGWAAVPTHGGFGHACAVTSGLKMSCWGANYSDQVTDAPSGETANPSGRSVPEALGASSSGSSLKYPGGLALVCWLLPLLVQNVQ</sequence>
<keyword evidence="2" id="KW-0732">Signal</keyword>
<accession>A0A0G4H7J6</accession>
<proteinExistence type="predicted"/>
<dbReference type="SUPFAM" id="SSF50985">
    <property type="entry name" value="RCC1/BLIP-II"/>
    <property type="match status" value="1"/>
</dbReference>
<feature type="compositionally biased region" description="Polar residues" evidence="1">
    <location>
        <begin position="329"/>
        <end position="340"/>
    </location>
</feature>
<dbReference type="PROSITE" id="PS51257">
    <property type="entry name" value="PROKAR_LIPOPROTEIN"/>
    <property type="match status" value="1"/>
</dbReference>
<evidence type="ECO:0008006" key="4">
    <source>
        <dbReference type="Google" id="ProtNLM"/>
    </source>
</evidence>
<organism evidence="3">
    <name type="scientific">Chromera velia CCMP2878</name>
    <dbReference type="NCBI Taxonomy" id="1169474"/>
    <lineage>
        <taxon>Eukaryota</taxon>
        <taxon>Sar</taxon>
        <taxon>Alveolata</taxon>
        <taxon>Colpodellida</taxon>
        <taxon>Chromeraceae</taxon>
        <taxon>Chromera</taxon>
    </lineage>
</organism>
<evidence type="ECO:0000313" key="3">
    <source>
        <dbReference type="EMBL" id="CEM39723.1"/>
    </source>
</evidence>
<protein>
    <recommendedName>
        <fullName evidence="4">SRCR domain-containing protein</fullName>
    </recommendedName>
</protein>
<feature type="region of interest" description="Disordered" evidence="1">
    <location>
        <begin position="329"/>
        <end position="348"/>
    </location>
</feature>
<dbReference type="AlphaFoldDB" id="A0A0G4H7J6"/>
<dbReference type="VEuPathDB" id="CryptoDB:Cvel_24989"/>
<dbReference type="InterPro" id="IPR009091">
    <property type="entry name" value="RCC1/BLIP-II"/>
</dbReference>